<evidence type="ECO:0000256" key="1">
    <source>
        <dbReference type="SAM" id="Coils"/>
    </source>
</evidence>
<evidence type="ECO:0000313" key="4">
    <source>
        <dbReference type="EMBL" id="OGC69799.1"/>
    </source>
</evidence>
<name>A0A1F4WK94_UNCKA</name>
<dbReference type="AlphaFoldDB" id="A0A1F4WK94"/>
<feature type="region of interest" description="Disordered" evidence="2">
    <location>
        <begin position="94"/>
        <end position="118"/>
    </location>
</feature>
<protein>
    <recommendedName>
        <fullName evidence="6">Septum formation initiator</fullName>
    </recommendedName>
</protein>
<dbReference type="InterPro" id="IPR007060">
    <property type="entry name" value="FtsL/DivIC"/>
</dbReference>
<keyword evidence="3" id="KW-0812">Transmembrane</keyword>
<evidence type="ECO:0008006" key="6">
    <source>
        <dbReference type="Google" id="ProtNLM"/>
    </source>
</evidence>
<accession>A0A1F4WK94</accession>
<gene>
    <name evidence="4" type="ORF">A2415_05020</name>
</gene>
<keyword evidence="3" id="KW-1133">Transmembrane helix</keyword>
<proteinExistence type="predicted"/>
<feature type="compositionally biased region" description="Polar residues" evidence="2">
    <location>
        <begin position="107"/>
        <end position="118"/>
    </location>
</feature>
<feature type="coiled-coil region" evidence="1">
    <location>
        <begin position="30"/>
        <end position="57"/>
    </location>
</feature>
<evidence type="ECO:0000256" key="2">
    <source>
        <dbReference type="SAM" id="MobiDB-lite"/>
    </source>
</evidence>
<dbReference type="Pfam" id="PF04977">
    <property type="entry name" value="DivIC"/>
    <property type="match status" value="1"/>
</dbReference>
<reference evidence="4 5" key="1">
    <citation type="journal article" date="2016" name="Nat. Commun.">
        <title>Thousands of microbial genomes shed light on interconnected biogeochemical processes in an aquifer system.</title>
        <authorList>
            <person name="Anantharaman K."/>
            <person name="Brown C.T."/>
            <person name="Hug L.A."/>
            <person name="Sharon I."/>
            <person name="Castelle C.J."/>
            <person name="Probst A.J."/>
            <person name="Thomas B.C."/>
            <person name="Singh A."/>
            <person name="Wilkins M.J."/>
            <person name="Karaoz U."/>
            <person name="Brodie E.L."/>
            <person name="Williams K.H."/>
            <person name="Hubbard S.S."/>
            <person name="Banfield J.F."/>
        </authorList>
    </citation>
    <scope>NUCLEOTIDE SEQUENCE [LARGE SCALE GENOMIC DNA]</scope>
</reference>
<feature type="transmembrane region" description="Helical" evidence="3">
    <location>
        <begin position="6"/>
        <end position="24"/>
    </location>
</feature>
<organism evidence="4 5">
    <name type="scientific">candidate division WWE3 bacterium RIFOXYC1_FULL_39_7</name>
    <dbReference type="NCBI Taxonomy" id="1802643"/>
    <lineage>
        <taxon>Bacteria</taxon>
        <taxon>Katanobacteria</taxon>
    </lineage>
</organism>
<sequence>MSQDSPIKYIILAILFVVASVNFTKTTLEIVKSSRRLDELRSEVADMDAEKAALQKDIEYKKTDAYVEEKARNDLNMAKEGEKLFVVFDKGANSDDSIAEKDDSEVLSAQDTRNGSVSSNTRAQNLLLWYKLFF</sequence>
<evidence type="ECO:0000313" key="5">
    <source>
        <dbReference type="Proteomes" id="UP000179113"/>
    </source>
</evidence>
<keyword evidence="1" id="KW-0175">Coiled coil</keyword>
<comment type="caution">
    <text evidence="4">The sequence shown here is derived from an EMBL/GenBank/DDBJ whole genome shotgun (WGS) entry which is preliminary data.</text>
</comment>
<evidence type="ECO:0000256" key="3">
    <source>
        <dbReference type="SAM" id="Phobius"/>
    </source>
</evidence>
<dbReference type="EMBL" id="MEWA01000017">
    <property type="protein sequence ID" value="OGC69799.1"/>
    <property type="molecule type" value="Genomic_DNA"/>
</dbReference>
<dbReference type="Proteomes" id="UP000179113">
    <property type="component" value="Unassembled WGS sequence"/>
</dbReference>
<keyword evidence="3" id="KW-0472">Membrane</keyword>